<proteinExistence type="predicted"/>
<protein>
    <submittedName>
        <fullName evidence="2">Uncharacterized protein</fullName>
    </submittedName>
</protein>
<sequence length="67" mass="7830">MNKMAPKEYETNNREGEQTRGRLHHSSSSKHGFLASKRPSSLEQNFYEPFKLGIKFLQSLQAWNHHS</sequence>
<gene>
    <name evidence="2" type="ORF">F2Q69_00013149</name>
</gene>
<name>A0A8S9QVQ0_BRACR</name>
<dbReference type="AlphaFoldDB" id="A0A8S9QVQ0"/>
<evidence type="ECO:0000256" key="1">
    <source>
        <dbReference type="SAM" id="MobiDB-lite"/>
    </source>
</evidence>
<comment type="caution">
    <text evidence="2">The sequence shown here is derived from an EMBL/GenBank/DDBJ whole genome shotgun (WGS) entry which is preliminary data.</text>
</comment>
<evidence type="ECO:0000313" key="3">
    <source>
        <dbReference type="Proteomes" id="UP000712600"/>
    </source>
</evidence>
<organism evidence="2 3">
    <name type="scientific">Brassica cretica</name>
    <name type="common">Mustard</name>
    <dbReference type="NCBI Taxonomy" id="69181"/>
    <lineage>
        <taxon>Eukaryota</taxon>
        <taxon>Viridiplantae</taxon>
        <taxon>Streptophyta</taxon>
        <taxon>Embryophyta</taxon>
        <taxon>Tracheophyta</taxon>
        <taxon>Spermatophyta</taxon>
        <taxon>Magnoliopsida</taxon>
        <taxon>eudicotyledons</taxon>
        <taxon>Gunneridae</taxon>
        <taxon>Pentapetalae</taxon>
        <taxon>rosids</taxon>
        <taxon>malvids</taxon>
        <taxon>Brassicales</taxon>
        <taxon>Brassicaceae</taxon>
        <taxon>Brassiceae</taxon>
        <taxon>Brassica</taxon>
    </lineage>
</organism>
<evidence type="ECO:0000313" key="2">
    <source>
        <dbReference type="EMBL" id="KAF3557902.1"/>
    </source>
</evidence>
<dbReference type="EMBL" id="QGKX02000996">
    <property type="protein sequence ID" value="KAF3557902.1"/>
    <property type="molecule type" value="Genomic_DNA"/>
</dbReference>
<feature type="compositionally biased region" description="Basic and acidic residues" evidence="1">
    <location>
        <begin position="1"/>
        <end position="20"/>
    </location>
</feature>
<accession>A0A8S9QVQ0</accession>
<reference evidence="2" key="1">
    <citation type="submission" date="2019-12" db="EMBL/GenBank/DDBJ databases">
        <title>Genome sequencing and annotation of Brassica cretica.</title>
        <authorList>
            <person name="Studholme D.J."/>
            <person name="Sarris P."/>
        </authorList>
    </citation>
    <scope>NUCLEOTIDE SEQUENCE</scope>
    <source>
        <strain evidence="2">PFS-109/04</strain>
        <tissue evidence="2">Leaf</tissue>
    </source>
</reference>
<feature type="region of interest" description="Disordered" evidence="1">
    <location>
        <begin position="1"/>
        <end position="38"/>
    </location>
</feature>
<dbReference type="Proteomes" id="UP000712600">
    <property type="component" value="Unassembled WGS sequence"/>
</dbReference>